<dbReference type="Gene3D" id="3.40.50.880">
    <property type="match status" value="1"/>
</dbReference>
<keyword evidence="1" id="KW-0472">Membrane</keyword>
<reference evidence="2 3" key="1">
    <citation type="submission" date="2016-10" db="EMBL/GenBank/DDBJ databases">
        <authorList>
            <person name="de Groot N.N."/>
        </authorList>
    </citation>
    <scope>NUCLEOTIDE SEQUENCE [LARGE SCALE GENOMIC DNA]</scope>
    <source>
        <strain evidence="2 3">DSM 44945</strain>
    </source>
</reference>
<evidence type="ECO:0000313" key="3">
    <source>
        <dbReference type="Proteomes" id="UP000198661"/>
    </source>
</evidence>
<evidence type="ECO:0000256" key="1">
    <source>
        <dbReference type="SAM" id="Phobius"/>
    </source>
</evidence>
<keyword evidence="1" id="KW-1133">Transmembrane helix</keyword>
<evidence type="ECO:0000313" key="2">
    <source>
        <dbReference type="EMBL" id="SFF82767.1"/>
    </source>
</evidence>
<keyword evidence="1" id="KW-0812">Transmembrane</keyword>
<feature type="transmembrane region" description="Helical" evidence="1">
    <location>
        <begin position="386"/>
        <end position="406"/>
    </location>
</feature>
<feature type="transmembrane region" description="Helical" evidence="1">
    <location>
        <begin position="356"/>
        <end position="377"/>
    </location>
</feature>
<sequence length="757" mass="83511">MTKRARTRFWKGLLVLFAFFLGLPGVAEGSPGQIRMEVDPGFGGVMKGEWVPVRVRLANSGSDVEGELIVKPFHLRNRSFAGERVKLAGGTSKEVTLLLSRELALPVAEIEFRTGGGVAVRKKLGGTVAGTEMLIGVLSDSPELSSRLRSWLGVSAGHSEIRVEGLRAEEIPNRDLGLSGLDVLVINGIDVGSLGKSRQRAIRRWVEKGGLLVVAGSSSASSSGELEPILPVKGEGTTTLKNLKPFRRWGNVPEPKSPLTVGRVRLADGGRAVISAGDLPLLARRPAGAGAVISAAYDLTASPLAEWSGNERLWREMLFLGGGEGRSFRLEGVPRSGNASLEKALMKMPHLELPSLSAMAALFLVYALGVGPILFWILKTLNRREWAWWIIPSLGIAATLGIYAYGKILRGDEVLVHNLAYVETKASGEAEVRGVSAFWSQEAGTYRLDGKSNLWLWPFPEQGENRLGAGVSGRSAVTFLDVPYWTPRGMSAESTASLGGDLRAVARFRDGTWHWEVKNGTRLFFRDVSLVLGDDVRRVGSLAPGETKTFKAEDVSRDAQGEIQDLSKPELKQQMKQRMKQQWKQTREDLMQSHVTGYCVTGWTEEPIFSYGIRGRETKEEHLSMVLGRVEIEPVKKENTILWNRGTLPSQYVEGDRLLSSTKDSALKDHSNPVMIAYDLPFAPADWKPLRIDVFPEKRRYVEVYDWNRGRWVEAKRLSRLSPDELPHFVSPFNRIVILTDRPGAGPLLEVEGRVVR</sequence>
<dbReference type="RefSeq" id="WP_092036450.1">
    <property type="nucleotide sequence ID" value="NZ_FOOK01000006.1"/>
</dbReference>
<dbReference type="STRING" id="201973.SAMN04488025_10636"/>
<keyword evidence="3" id="KW-1185">Reference proteome</keyword>
<proteinExistence type="predicted"/>
<gene>
    <name evidence="2" type="ORF">SAMN04488025_10636</name>
</gene>
<dbReference type="AlphaFoldDB" id="A0A1I2LZL6"/>
<protein>
    <submittedName>
        <fullName evidence="2">Uncharacterized protein</fullName>
    </submittedName>
</protein>
<dbReference type="OrthoDB" id="137965at2"/>
<accession>A0A1I2LZL6</accession>
<dbReference type="Proteomes" id="UP000198661">
    <property type="component" value="Unassembled WGS sequence"/>
</dbReference>
<dbReference type="EMBL" id="FOOK01000006">
    <property type="protein sequence ID" value="SFF82767.1"/>
    <property type="molecule type" value="Genomic_DNA"/>
</dbReference>
<dbReference type="SUPFAM" id="SSF52317">
    <property type="entry name" value="Class I glutamine amidotransferase-like"/>
    <property type="match status" value="1"/>
</dbReference>
<organism evidence="2 3">
    <name type="scientific">Planifilum fulgidum</name>
    <dbReference type="NCBI Taxonomy" id="201973"/>
    <lineage>
        <taxon>Bacteria</taxon>
        <taxon>Bacillati</taxon>
        <taxon>Bacillota</taxon>
        <taxon>Bacilli</taxon>
        <taxon>Bacillales</taxon>
        <taxon>Thermoactinomycetaceae</taxon>
        <taxon>Planifilum</taxon>
    </lineage>
</organism>
<dbReference type="InterPro" id="IPR029062">
    <property type="entry name" value="Class_I_gatase-like"/>
</dbReference>
<name>A0A1I2LZL6_9BACL</name>